<evidence type="ECO:0000259" key="12">
    <source>
        <dbReference type="PROSITE" id="PS50157"/>
    </source>
</evidence>
<dbReference type="FunFam" id="3.30.160.60:FF:000630">
    <property type="entry name" value="Zinc finger protein 180"/>
    <property type="match status" value="1"/>
</dbReference>
<name>A0A6A0HAC7_HYAAZ</name>
<evidence type="ECO:0000256" key="7">
    <source>
        <dbReference type="ARBA" id="ARBA00023125"/>
    </source>
</evidence>
<dbReference type="FunFam" id="3.30.160.60:FF:000744">
    <property type="entry name" value="zinc finger E-box-binding homeobox 1"/>
    <property type="match status" value="1"/>
</dbReference>
<keyword evidence="9" id="KW-0539">Nucleus</keyword>
<keyword evidence="7" id="KW-0238">DNA-binding</keyword>
<dbReference type="SMART" id="SM00355">
    <property type="entry name" value="ZnF_C2H2"/>
    <property type="match status" value="5"/>
</dbReference>
<organism evidence="13">
    <name type="scientific">Hyalella azteca</name>
    <name type="common">Amphipod</name>
    <dbReference type="NCBI Taxonomy" id="294128"/>
    <lineage>
        <taxon>Eukaryota</taxon>
        <taxon>Metazoa</taxon>
        <taxon>Ecdysozoa</taxon>
        <taxon>Arthropoda</taxon>
        <taxon>Crustacea</taxon>
        <taxon>Multicrustacea</taxon>
        <taxon>Malacostraca</taxon>
        <taxon>Eumalacostraca</taxon>
        <taxon>Peracarida</taxon>
        <taxon>Amphipoda</taxon>
        <taxon>Senticaudata</taxon>
        <taxon>Talitrida</taxon>
        <taxon>Talitroidea</taxon>
        <taxon>Hyalellidae</taxon>
        <taxon>Hyalella</taxon>
    </lineage>
</organism>
<evidence type="ECO:0000256" key="11">
    <source>
        <dbReference type="SAM" id="MobiDB-lite"/>
    </source>
</evidence>
<feature type="domain" description="C2H2-type" evidence="12">
    <location>
        <begin position="373"/>
        <end position="400"/>
    </location>
</feature>
<keyword evidence="6" id="KW-0805">Transcription regulation</keyword>
<keyword evidence="2" id="KW-0479">Metal-binding</keyword>
<dbReference type="GO" id="GO:0003677">
    <property type="term" value="F:DNA binding"/>
    <property type="evidence" value="ECO:0007669"/>
    <property type="project" value="UniProtKB-KW"/>
</dbReference>
<evidence type="ECO:0000256" key="1">
    <source>
        <dbReference type="ARBA" id="ARBA00004123"/>
    </source>
</evidence>
<keyword evidence="4 10" id="KW-0863">Zinc-finger</keyword>
<feature type="region of interest" description="Disordered" evidence="11">
    <location>
        <begin position="26"/>
        <end position="47"/>
    </location>
</feature>
<dbReference type="EMBL" id="JQDR03003126">
    <property type="protein sequence ID" value="KAA0202716.1"/>
    <property type="molecule type" value="Genomic_DNA"/>
</dbReference>
<reference evidence="13" key="2">
    <citation type="journal article" date="2018" name="Environ. Sci. Technol.">
        <title>The Toxicogenome of Hyalella azteca: A Model for Sediment Ecotoxicology and Evolutionary Toxicology.</title>
        <authorList>
            <person name="Poynton H.C."/>
            <person name="Hasenbein S."/>
            <person name="Benoit J.B."/>
            <person name="Sepulveda M.S."/>
            <person name="Poelchau M.F."/>
            <person name="Hughes D.S.T."/>
            <person name="Murali S.C."/>
            <person name="Chen S."/>
            <person name="Glastad K.M."/>
            <person name="Goodisman M.A.D."/>
            <person name="Werren J.H."/>
            <person name="Vineis J.H."/>
            <person name="Bowen J.L."/>
            <person name="Friedrich M."/>
            <person name="Jones J."/>
            <person name="Robertson H.M."/>
            <person name="Feyereisen R."/>
            <person name="Mechler-Hickson A."/>
            <person name="Mathers N."/>
            <person name="Lee C.E."/>
            <person name="Colbourne J.K."/>
            <person name="Biales A."/>
            <person name="Johnston J.S."/>
            <person name="Wellborn G.A."/>
            <person name="Rosendale A.J."/>
            <person name="Cridge A.G."/>
            <person name="Munoz-Torres M.C."/>
            <person name="Bain P.A."/>
            <person name="Manny A.R."/>
            <person name="Major K.M."/>
            <person name="Lambert F.N."/>
            <person name="Vulpe C.D."/>
            <person name="Tuck P."/>
            <person name="Blalock B.J."/>
            <person name="Lin Y.Y."/>
            <person name="Smith M.E."/>
            <person name="Ochoa-Acuna H."/>
            <person name="Chen M.M."/>
            <person name="Childers C.P."/>
            <person name="Qu J."/>
            <person name="Dugan S."/>
            <person name="Lee S.L."/>
            <person name="Chao H."/>
            <person name="Dinh H."/>
            <person name="Han Y."/>
            <person name="Doddapaneni H."/>
            <person name="Worley K.C."/>
            <person name="Muzny D.M."/>
            <person name="Gibbs R.A."/>
            <person name="Richards S."/>
        </authorList>
    </citation>
    <scope>NUCLEOTIDE SEQUENCE</scope>
    <source>
        <strain evidence="13">HAZT.00-mixed</strain>
        <tissue evidence="13">Whole organism</tissue>
    </source>
</reference>
<feature type="domain" description="C2H2-type" evidence="12">
    <location>
        <begin position="231"/>
        <end position="258"/>
    </location>
</feature>
<comment type="caution">
    <text evidence="13">The sequence shown here is derived from an EMBL/GenBank/DDBJ whole genome shotgun (WGS) entry which is preliminary data.</text>
</comment>
<dbReference type="SUPFAM" id="SSF57667">
    <property type="entry name" value="beta-beta-alpha zinc fingers"/>
    <property type="match status" value="3"/>
</dbReference>
<accession>A0A6A0HAC7</accession>
<evidence type="ECO:0000256" key="5">
    <source>
        <dbReference type="ARBA" id="ARBA00022833"/>
    </source>
</evidence>
<feature type="region of interest" description="Disordered" evidence="11">
    <location>
        <begin position="343"/>
        <end position="371"/>
    </location>
</feature>
<dbReference type="GO" id="GO:0000981">
    <property type="term" value="F:DNA-binding transcription factor activity, RNA polymerase II-specific"/>
    <property type="evidence" value="ECO:0007669"/>
    <property type="project" value="TreeGrafter"/>
</dbReference>
<evidence type="ECO:0000256" key="10">
    <source>
        <dbReference type="PROSITE-ProRule" id="PRU00042"/>
    </source>
</evidence>
<dbReference type="AlphaFoldDB" id="A0A6A0HAC7"/>
<evidence type="ECO:0000313" key="13">
    <source>
        <dbReference type="EMBL" id="KAA0202716.1"/>
    </source>
</evidence>
<dbReference type="FunFam" id="3.30.160.60:FF:000446">
    <property type="entry name" value="Zinc finger protein"/>
    <property type="match status" value="1"/>
</dbReference>
<dbReference type="PROSITE" id="PS00028">
    <property type="entry name" value="ZINC_FINGER_C2H2_1"/>
    <property type="match status" value="3"/>
</dbReference>
<dbReference type="FunFam" id="3.30.160.60:FF:000965">
    <property type="entry name" value="Neurotrophin receptor-interacting factor homolog"/>
    <property type="match status" value="1"/>
</dbReference>
<evidence type="ECO:0000256" key="9">
    <source>
        <dbReference type="ARBA" id="ARBA00023242"/>
    </source>
</evidence>
<feature type="region of interest" description="Disordered" evidence="11">
    <location>
        <begin position="195"/>
        <end position="226"/>
    </location>
</feature>
<keyword evidence="3" id="KW-0677">Repeat</keyword>
<keyword evidence="8" id="KW-0804">Transcription</keyword>
<evidence type="ECO:0000256" key="8">
    <source>
        <dbReference type="ARBA" id="ARBA00023163"/>
    </source>
</evidence>
<dbReference type="PANTHER" id="PTHR24394">
    <property type="entry name" value="ZINC FINGER PROTEIN"/>
    <property type="match status" value="1"/>
</dbReference>
<keyword evidence="5" id="KW-0862">Zinc</keyword>
<proteinExistence type="predicted"/>
<dbReference type="PANTHER" id="PTHR24394:SF44">
    <property type="entry name" value="ZINC FINGER PROTEIN 271-LIKE"/>
    <property type="match status" value="1"/>
</dbReference>
<dbReference type="PROSITE" id="PS50157">
    <property type="entry name" value="ZINC_FINGER_C2H2_2"/>
    <property type="match status" value="3"/>
</dbReference>
<reference evidence="13" key="3">
    <citation type="submission" date="2019-06" db="EMBL/GenBank/DDBJ databases">
        <authorList>
            <person name="Poynton C."/>
            <person name="Hasenbein S."/>
            <person name="Benoit J.B."/>
            <person name="Sepulveda M.S."/>
            <person name="Poelchau M.F."/>
            <person name="Murali S.C."/>
            <person name="Chen S."/>
            <person name="Glastad K.M."/>
            <person name="Werren J.H."/>
            <person name="Vineis J.H."/>
            <person name="Bowen J.L."/>
            <person name="Friedrich M."/>
            <person name="Jones J."/>
            <person name="Robertson H.M."/>
            <person name="Feyereisen R."/>
            <person name="Mechler-Hickson A."/>
            <person name="Mathers N."/>
            <person name="Lee C.E."/>
            <person name="Colbourne J.K."/>
            <person name="Biales A."/>
            <person name="Johnston J.S."/>
            <person name="Wellborn G.A."/>
            <person name="Rosendale A.J."/>
            <person name="Cridge A.G."/>
            <person name="Munoz-Torres M.C."/>
            <person name="Bain P.A."/>
            <person name="Manny A.R."/>
            <person name="Major K.M."/>
            <person name="Lambert F.N."/>
            <person name="Vulpe C.D."/>
            <person name="Tuck P."/>
            <person name="Blalock B.J."/>
            <person name="Lin Y.-Y."/>
            <person name="Smith M.E."/>
            <person name="Ochoa-Acuna H."/>
            <person name="Chen M.-J.M."/>
            <person name="Childers C.P."/>
            <person name="Qu J."/>
            <person name="Dugan S."/>
            <person name="Lee S.L."/>
            <person name="Chao H."/>
            <person name="Dinh H."/>
            <person name="Han Y."/>
            <person name="Doddapaneni H."/>
            <person name="Worley K.C."/>
            <person name="Muzny D.M."/>
            <person name="Gibbs R.A."/>
            <person name="Richards S."/>
        </authorList>
    </citation>
    <scope>NUCLEOTIDE SEQUENCE</scope>
    <source>
        <strain evidence="13">HAZT.00-mixed</strain>
        <tissue evidence="13">Whole organism</tissue>
    </source>
</reference>
<evidence type="ECO:0000256" key="3">
    <source>
        <dbReference type="ARBA" id="ARBA00022737"/>
    </source>
</evidence>
<dbReference type="GO" id="GO:0005634">
    <property type="term" value="C:nucleus"/>
    <property type="evidence" value="ECO:0007669"/>
    <property type="project" value="UniProtKB-SubCell"/>
</dbReference>
<gene>
    <name evidence="13" type="ORF">HAZT_HAZT000652</name>
</gene>
<protein>
    <recommendedName>
        <fullName evidence="12">C2H2-type domain-containing protein</fullName>
    </recommendedName>
</protein>
<dbReference type="InterPro" id="IPR013087">
    <property type="entry name" value="Znf_C2H2_type"/>
</dbReference>
<feature type="domain" description="C2H2-type" evidence="12">
    <location>
        <begin position="151"/>
        <end position="178"/>
    </location>
</feature>
<evidence type="ECO:0000256" key="2">
    <source>
        <dbReference type="ARBA" id="ARBA00022723"/>
    </source>
</evidence>
<dbReference type="Proteomes" id="UP000711488">
    <property type="component" value="Unassembled WGS sequence"/>
</dbReference>
<sequence length="431" mass="47935">MSWSRHGASHLDSRFCSNILDNKTSGDRLGVTGKESSSHSRRAGNSVYNFGRNLANERYSISQREPSTEFETGSGTKRVMQSLACSLAGNIMSPRLESTRRYLTSGRPWSVVAGSYAGLGSSSSSSFSTNLTTLPTSLVGCDPKYPNRSGNSCDVCGKWFLLPKDLRRHVRVHTGERPYSCPICPYRAAMSSEGCSSEDLPESESNSRHPGTVFSSKTSLSHARAPDGRGHNCLFCGKWFLRSSDVRRHFLVHTGEKPYACPQCSFRASLKSNLKQHVELMISRLQHSRATNPSEYTTENISSDKSRRTVPSLLSAASKKDAIGVLTYRSTYDTSSLPHLLSSSAENVSPPPNLSWKPSEESSLHRDREDSGHNCPFCDKWFKRKSDLRRHVRIHTGERPYACSFCPYRATQKGDLNKHHLSQHGCVPTFE</sequence>
<evidence type="ECO:0000256" key="6">
    <source>
        <dbReference type="ARBA" id="ARBA00023015"/>
    </source>
</evidence>
<dbReference type="InterPro" id="IPR036236">
    <property type="entry name" value="Znf_C2H2_sf"/>
</dbReference>
<evidence type="ECO:0000256" key="4">
    <source>
        <dbReference type="ARBA" id="ARBA00022771"/>
    </source>
</evidence>
<reference evidence="13" key="1">
    <citation type="submission" date="2014-08" db="EMBL/GenBank/DDBJ databases">
        <authorList>
            <person name="Murali S."/>
            <person name="Richards S."/>
            <person name="Bandaranaike D."/>
            <person name="Bellair M."/>
            <person name="Blankenburg K."/>
            <person name="Chao H."/>
            <person name="Dinh H."/>
            <person name="Doddapaneni H."/>
            <person name="Dugan-Rocha S."/>
            <person name="Elkadiri S."/>
            <person name="Gnanaolivu R."/>
            <person name="Hughes D."/>
            <person name="Lee S."/>
            <person name="Li M."/>
            <person name="Ming W."/>
            <person name="Munidasa M."/>
            <person name="Muniz J."/>
            <person name="Nguyen L."/>
            <person name="Osuji N."/>
            <person name="Pu L.-L."/>
            <person name="Puazo M."/>
            <person name="Skinner E."/>
            <person name="Qu C."/>
            <person name="Quiroz J."/>
            <person name="Raj R."/>
            <person name="Weissenberger G."/>
            <person name="Xin Y."/>
            <person name="Zou X."/>
            <person name="Han Y."/>
            <person name="Worley K."/>
            <person name="Muzny D."/>
            <person name="Gibbs R."/>
        </authorList>
    </citation>
    <scope>NUCLEOTIDE SEQUENCE</scope>
    <source>
        <strain evidence="13">HAZT.00-mixed</strain>
        <tissue evidence="13">Whole organism</tissue>
    </source>
</reference>
<dbReference type="Pfam" id="PF13894">
    <property type="entry name" value="zf-C2H2_4"/>
    <property type="match status" value="1"/>
</dbReference>
<dbReference type="Gene3D" id="3.30.160.60">
    <property type="entry name" value="Classic Zinc Finger"/>
    <property type="match status" value="5"/>
</dbReference>
<dbReference type="GO" id="GO:0008270">
    <property type="term" value="F:zinc ion binding"/>
    <property type="evidence" value="ECO:0007669"/>
    <property type="project" value="UniProtKB-KW"/>
</dbReference>
<comment type="subcellular location">
    <subcellularLocation>
        <location evidence="1">Nucleus</location>
    </subcellularLocation>
</comment>
<feature type="compositionally biased region" description="Basic and acidic residues" evidence="11">
    <location>
        <begin position="358"/>
        <end position="371"/>
    </location>
</feature>